<evidence type="ECO:0000259" key="1">
    <source>
        <dbReference type="PROSITE" id="PS51192"/>
    </source>
</evidence>
<keyword evidence="2" id="KW-0378">Hydrolase</keyword>
<dbReference type="GO" id="GO:0003677">
    <property type="term" value="F:DNA binding"/>
    <property type="evidence" value="ECO:0007669"/>
    <property type="project" value="InterPro"/>
</dbReference>
<dbReference type="InterPro" id="IPR050742">
    <property type="entry name" value="Helicase_Restrict-Modif_Enz"/>
</dbReference>
<dbReference type="Gene3D" id="3.40.50.300">
    <property type="entry name" value="P-loop containing nucleotide triphosphate hydrolases"/>
    <property type="match status" value="1"/>
</dbReference>
<dbReference type="Proteomes" id="UP001139516">
    <property type="component" value="Unassembled WGS sequence"/>
</dbReference>
<comment type="caution">
    <text evidence="2">The sequence shown here is derived from an EMBL/GenBank/DDBJ whole genome shotgun (WGS) entry which is preliminary data.</text>
</comment>
<keyword evidence="2" id="KW-0067">ATP-binding</keyword>
<feature type="domain" description="Helicase ATP-binding" evidence="1">
    <location>
        <begin position="49"/>
        <end position="156"/>
    </location>
</feature>
<name>A0A9X2BWZ1_9PROT</name>
<dbReference type="Pfam" id="PF04851">
    <property type="entry name" value="ResIII"/>
    <property type="match status" value="1"/>
</dbReference>
<feature type="non-terminal residue" evidence="2">
    <location>
        <position position="156"/>
    </location>
</feature>
<evidence type="ECO:0000313" key="2">
    <source>
        <dbReference type="EMBL" id="MCK8788157.1"/>
    </source>
</evidence>
<dbReference type="PANTHER" id="PTHR47396">
    <property type="entry name" value="TYPE I RESTRICTION ENZYME ECOKI R PROTEIN"/>
    <property type="match status" value="1"/>
</dbReference>
<dbReference type="EMBL" id="JALPRX010000194">
    <property type="protein sequence ID" value="MCK8788157.1"/>
    <property type="molecule type" value="Genomic_DNA"/>
</dbReference>
<gene>
    <name evidence="2" type="ORF">M0638_27800</name>
</gene>
<dbReference type="InterPro" id="IPR006935">
    <property type="entry name" value="Helicase/UvrB_N"/>
</dbReference>
<protein>
    <submittedName>
        <fullName evidence="2">DEAD/DEAH box helicase family protein</fullName>
    </submittedName>
</protein>
<dbReference type="InterPro" id="IPR027417">
    <property type="entry name" value="P-loop_NTPase"/>
</dbReference>
<evidence type="ECO:0000313" key="3">
    <source>
        <dbReference type="Proteomes" id="UP001139516"/>
    </source>
</evidence>
<dbReference type="SUPFAM" id="SSF52540">
    <property type="entry name" value="P-loop containing nucleoside triphosphate hydrolases"/>
    <property type="match status" value="1"/>
</dbReference>
<dbReference type="GO" id="GO:0005524">
    <property type="term" value="F:ATP binding"/>
    <property type="evidence" value="ECO:0007669"/>
    <property type="project" value="InterPro"/>
</dbReference>
<keyword evidence="2" id="KW-0547">Nucleotide-binding</keyword>
<dbReference type="GO" id="GO:0016787">
    <property type="term" value="F:hydrolase activity"/>
    <property type="evidence" value="ECO:0007669"/>
    <property type="project" value="InterPro"/>
</dbReference>
<dbReference type="AlphaFoldDB" id="A0A9X2BWZ1"/>
<keyword evidence="2" id="KW-0347">Helicase</keyword>
<keyword evidence="3" id="KW-1185">Reference proteome</keyword>
<organism evidence="2 3">
    <name type="scientific">Roseomonas acroporae</name>
    <dbReference type="NCBI Taxonomy" id="2937791"/>
    <lineage>
        <taxon>Bacteria</taxon>
        <taxon>Pseudomonadati</taxon>
        <taxon>Pseudomonadota</taxon>
        <taxon>Alphaproteobacteria</taxon>
        <taxon>Acetobacterales</taxon>
        <taxon>Roseomonadaceae</taxon>
        <taxon>Roseomonas</taxon>
    </lineage>
</organism>
<dbReference type="RefSeq" id="WP_248670198.1">
    <property type="nucleotide sequence ID" value="NZ_JALPRX010000194.1"/>
</dbReference>
<proteinExistence type="predicted"/>
<accession>A0A9X2BWZ1</accession>
<dbReference type="GO" id="GO:0004386">
    <property type="term" value="F:helicase activity"/>
    <property type="evidence" value="ECO:0007669"/>
    <property type="project" value="UniProtKB-KW"/>
</dbReference>
<dbReference type="CDD" id="cd17926">
    <property type="entry name" value="DEXHc_RE"/>
    <property type="match status" value="1"/>
</dbReference>
<dbReference type="GO" id="GO:0005829">
    <property type="term" value="C:cytosol"/>
    <property type="evidence" value="ECO:0007669"/>
    <property type="project" value="TreeGrafter"/>
</dbReference>
<dbReference type="PROSITE" id="PS51192">
    <property type="entry name" value="HELICASE_ATP_BIND_1"/>
    <property type="match status" value="1"/>
</dbReference>
<reference evidence="2" key="1">
    <citation type="submission" date="2022-04" db="EMBL/GenBank/DDBJ databases">
        <title>Roseomonas acroporae sp. nov., isolated from coral Acropora digitifera.</title>
        <authorList>
            <person name="Sun H."/>
        </authorList>
    </citation>
    <scope>NUCLEOTIDE SEQUENCE</scope>
    <source>
        <strain evidence="2">NAR14</strain>
    </source>
</reference>
<sequence>MSWSSAFTFREEVRDGQGQIIKCGLRPPQVGALFAALAHWRGAADPATIVMPTGTGKTETMLAILAHEWMPRLLVVVPSNALRNQIVEKFETFGLLKPLGVLGPQARFPVVCTLRHMPRSAEEAERIFTRCNVVVASMQVLRKRPVTRRPSVRLPR</sequence>
<dbReference type="PANTHER" id="PTHR47396:SF1">
    <property type="entry name" value="ATP-DEPENDENT HELICASE IRC3-RELATED"/>
    <property type="match status" value="1"/>
</dbReference>
<dbReference type="InterPro" id="IPR014001">
    <property type="entry name" value="Helicase_ATP-bd"/>
</dbReference>